<dbReference type="InterPro" id="IPR057905">
    <property type="entry name" value="Nal1_N"/>
</dbReference>
<reference evidence="2 3" key="1">
    <citation type="submission" date="2015-07" db="EMBL/GenBank/DDBJ databases">
        <title>Draft genome sequences of 17 French Clostridium botulinum group III.</title>
        <authorList>
            <person name="Woudstra C."/>
            <person name="Le Marechal C."/>
            <person name="Souillard R."/>
            <person name="Bayon-Auboyer M.-H."/>
            <person name="Dessouter D."/>
            <person name="Fach P."/>
        </authorList>
    </citation>
    <scope>NUCLEOTIDE SEQUENCE [LARGE SCALE GENOMIC DNA]</scope>
    <source>
        <strain evidence="2 3">12LNRI-CD</strain>
    </source>
</reference>
<evidence type="ECO:0000259" key="1">
    <source>
        <dbReference type="Pfam" id="PF25608"/>
    </source>
</evidence>
<sequence length="318" mass="35057">MSFSDYCKQDKLEKSIAYICNCEYKYFLNKANVVGVGCGYKVKNGFYTNQLCIQVFVSRKFAQNQLSSNDMVPLMYKGIQTDVKETGHFTACSLTEKIRPTLGGYIIGNEYDTVHSGTLGCLVTDGKNLFILSNNHVLASTNFAPLGNKIIQPSYAFGGDFKTDVVAILSKFIPIKFEGIIKAPSNYADCAIAKVINKSLVTTQIAFIGTPNGTIVPRLNQEVKKVGFKTELTTGKITSIHDIIQVGYPDLKKRALFREQISTTSMSTQGDSGAVLLDKNNYVVGLIMSSSKTECTCNPIDIVLKQLDVRLVTSKDYY</sequence>
<dbReference type="InterPro" id="IPR043504">
    <property type="entry name" value="Peptidase_S1_PA_chymotrypsin"/>
</dbReference>
<gene>
    <name evidence="2" type="ORF">ADU74_13995</name>
</gene>
<dbReference type="Proteomes" id="UP000037540">
    <property type="component" value="Unassembled WGS sequence"/>
</dbReference>
<dbReference type="EMBL" id="LGVR01000116">
    <property type="protein sequence ID" value="KOA81904.1"/>
    <property type="molecule type" value="Genomic_DNA"/>
</dbReference>
<comment type="caution">
    <text evidence="2">The sequence shown here is derived from an EMBL/GenBank/DDBJ whole genome shotgun (WGS) entry which is preliminary data.</text>
</comment>
<evidence type="ECO:0000313" key="2">
    <source>
        <dbReference type="EMBL" id="KOA81904.1"/>
    </source>
</evidence>
<dbReference type="OrthoDB" id="104542at2"/>
<dbReference type="AlphaFoldDB" id="A0A9Q1UW60"/>
<dbReference type="SUPFAM" id="SSF50494">
    <property type="entry name" value="Trypsin-like serine proteases"/>
    <property type="match status" value="1"/>
</dbReference>
<name>A0A9Q1UW60_CLOBO</name>
<dbReference type="Pfam" id="PF25608">
    <property type="entry name" value="NAL1_N"/>
    <property type="match status" value="1"/>
</dbReference>
<proteinExistence type="predicted"/>
<accession>A0A9Q1UW60</accession>
<organism evidence="2 3">
    <name type="scientific">Clostridium botulinum</name>
    <dbReference type="NCBI Taxonomy" id="1491"/>
    <lineage>
        <taxon>Bacteria</taxon>
        <taxon>Bacillati</taxon>
        <taxon>Bacillota</taxon>
        <taxon>Clostridia</taxon>
        <taxon>Eubacteriales</taxon>
        <taxon>Clostridiaceae</taxon>
        <taxon>Clostridium</taxon>
    </lineage>
</organism>
<protein>
    <recommendedName>
        <fullName evidence="1">Nal1 N-terminal domain-containing protein</fullName>
    </recommendedName>
</protein>
<dbReference type="Gene3D" id="2.40.10.10">
    <property type="entry name" value="Trypsin-like serine proteases"/>
    <property type="match status" value="1"/>
</dbReference>
<dbReference type="RefSeq" id="WP_013720862.1">
    <property type="nucleotide sequence ID" value="NZ_LGVO01000037.1"/>
</dbReference>
<dbReference type="InterPro" id="IPR009003">
    <property type="entry name" value="Peptidase_S1_PA"/>
</dbReference>
<evidence type="ECO:0000313" key="3">
    <source>
        <dbReference type="Proteomes" id="UP000037540"/>
    </source>
</evidence>
<feature type="domain" description="Nal1 N-terminal" evidence="1">
    <location>
        <begin position="31"/>
        <end position="78"/>
    </location>
</feature>